<gene>
    <name evidence="4" type="ORF">DW355_10925</name>
</gene>
<dbReference type="KEGG" id="hgr:DW355_10925"/>
<dbReference type="NCBIfam" id="NF001966">
    <property type="entry name" value="PRK00745.1"/>
    <property type="match status" value="1"/>
</dbReference>
<dbReference type="PANTHER" id="PTHR35530:SF1">
    <property type="entry name" value="2-HYDROXYMUCONATE TAUTOMERASE"/>
    <property type="match status" value="1"/>
</dbReference>
<dbReference type="PANTHER" id="PTHR35530">
    <property type="entry name" value="TAUTOMERASE-RELATED"/>
    <property type="match status" value="1"/>
</dbReference>
<reference evidence="4 5" key="1">
    <citation type="submission" date="2018-07" db="EMBL/GenBank/DDBJ databases">
        <title>Exploring interactions and the metabolic potential of the ultra-small soil bacteria Hylemonella gracilis.</title>
        <authorList>
            <person name="Tyc O."/>
            <person name="Kulkarni P."/>
            <person name="Gawehns F."/>
            <person name="Hundscheid M."/>
            <person name="Zweers H."/>
            <person name="Garbeva P."/>
        </authorList>
    </citation>
    <scope>NUCLEOTIDE SEQUENCE [LARGE SCALE GENOMIC DNA]</scope>
    <source>
        <strain evidence="4 5">NS1</strain>
    </source>
</reference>
<evidence type="ECO:0000313" key="4">
    <source>
        <dbReference type="EMBL" id="QBK06520.1"/>
    </source>
</evidence>
<dbReference type="EMBL" id="CP031395">
    <property type="protein sequence ID" value="QBK06520.1"/>
    <property type="molecule type" value="Genomic_DNA"/>
</dbReference>
<evidence type="ECO:0000256" key="2">
    <source>
        <dbReference type="ARBA" id="ARBA00023235"/>
    </source>
</evidence>
<evidence type="ECO:0000256" key="1">
    <source>
        <dbReference type="ARBA" id="ARBA00006723"/>
    </source>
</evidence>
<accession>A0A4P6UQB8</accession>
<dbReference type="Proteomes" id="UP000292939">
    <property type="component" value="Chromosome"/>
</dbReference>
<sequence length="79" mass="9095">MTPRDHRFPPILQKDPTMPVLHVEMLEGRTPEQKKQYAQALTEVTIRTLGVPPEAVDVLITEIKRQDWFIAGVPFSEKK</sequence>
<dbReference type="GO" id="GO:0016853">
    <property type="term" value="F:isomerase activity"/>
    <property type="evidence" value="ECO:0007669"/>
    <property type="project" value="UniProtKB-KW"/>
</dbReference>
<dbReference type="AlphaFoldDB" id="A0A4P6UQB8"/>
<evidence type="ECO:0000313" key="5">
    <source>
        <dbReference type="Proteomes" id="UP000292939"/>
    </source>
</evidence>
<keyword evidence="2" id="KW-0413">Isomerase</keyword>
<dbReference type="Pfam" id="PF01361">
    <property type="entry name" value="Tautomerase"/>
    <property type="match status" value="1"/>
</dbReference>
<proteinExistence type="inferred from homology"/>
<feature type="domain" description="4-oxalocrotonate tautomerase-like" evidence="3">
    <location>
        <begin position="19"/>
        <end position="77"/>
    </location>
</feature>
<evidence type="ECO:0000259" key="3">
    <source>
        <dbReference type="Pfam" id="PF01361"/>
    </source>
</evidence>
<organism evidence="4 5">
    <name type="scientific">Hylemonella gracilis</name>
    <dbReference type="NCBI Taxonomy" id="80880"/>
    <lineage>
        <taxon>Bacteria</taxon>
        <taxon>Pseudomonadati</taxon>
        <taxon>Pseudomonadota</taxon>
        <taxon>Betaproteobacteria</taxon>
        <taxon>Burkholderiales</taxon>
        <taxon>Comamonadaceae</taxon>
        <taxon>Hylemonella</taxon>
    </lineage>
</organism>
<dbReference type="NCBIfam" id="NF002571">
    <property type="entry name" value="PRK02220.1"/>
    <property type="match status" value="1"/>
</dbReference>
<dbReference type="InterPro" id="IPR014347">
    <property type="entry name" value="Tautomerase/MIF_sf"/>
</dbReference>
<name>A0A4P6UQB8_9BURK</name>
<comment type="similarity">
    <text evidence="1">Belongs to the 4-oxalocrotonate tautomerase family.</text>
</comment>
<dbReference type="InterPro" id="IPR004370">
    <property type="entry name" value="4-OT-like_dom"/>
</dbReference>
<protein>
    <submittedName>
        <fullName evidence="4">4-oxalocrotonate tautomerase</fullName>
    </submittedName>
</protein>
<dbReference type="OrthoDB" id="8527422at2"/>
<dbReference type="SUPFAM" id="SSF55331">
    <property type="entry name" value="Tautomerase/MIF"/>
    <property type="match status" value="1"/>
</dbReference>
<dbReference type="Gene3D" id="3.30.429.10">
    <property type="entry name" value="Macrophage Migration Inhibitory Factor"/>
    <property type="match status" value="1"/>
</dbReference>